<accession>A0A383TVN6</accession>
<protein>
    <recommendedName>
        <fullName evidence="3">Transcriptional regulator</fullName>
    </recommendedName>
</protein>
<keyword evidence="2" id="KW-1185">Reference proteome</keyword>
<evidence type="ECO:0008006" key="3">
    <source>
        <dbReference type="Google" id="ProtNLM"/>
    </source>
</evidence>
<evidence type="ECO:0000313" key="1">
    <source>
        <dbReference type="EMBL" id="SZD71046.1"/>
    </source>
</evidence>
<reference evidence="1 2" key="1">
    <citation type="submission" date="2018-09" db="EMBL/GenBank/DDBJ databases">
        <authorList>
            <consortium name="Pathogen Informatics"/>
        </authorList>
    </citation>
    <scope>NUCLEOTIDE SEQUENCE [LARGE SCALE GENOMIC DNA]</scope>
    <source>
        <strain evidence="1 2">OH-22767</strain>
    </source>
</reference>
<gene>
    <name evidence="1" type="ORF">SAMEA104719789_00138</name>
</gene>
<dbReference type="EMBL" id="UNSC01000001">
    <property type="protein sequence ID" value="SZD71046.1"/>
    <property type="molecule type" value="Genomic_DNA"/>
</dbReference>
<dbReference type="Proteomes" id="UP000262142">
    <property type="component" value="Unassembled WGS sequence"/>
</dbReference>
<organism evidence="1 2">
    <name type="scientific">Candidatus Ornithobacterium hominis</name>
    <dbReference type="NCBI Taxonomy" id="2497989"/>
    <lineage>
        <taxon>Bacteria</taxon>
        <taxon>Pseudomonadati</taxon>
        <taxon>Bacteroidota</taxon>
        <taxon>Flavobacteriia</taxon>
        <taxon>Flavobacteriales</taxon>
        <taxon>Weeksellaceae</taxon>
        <taxon>Ornithobacterium</taxon>
    </lineage>
</organism>
<evidence type="ECO:0000313" key="2">
    <source>
        <dbReference type="Proteomes" id="UP000262142"/>
    </source>
</evidence>
<dbReference type="AlphaFoldDB" id="A0A383TVN6"/>
<proteinExistence type="predicted"/>
<name>A0A383TVN6_9FLAO</name>
<sequence length="77" mass="9008">MLTLKKKDMITKFKIGERVLISPQITGYSDWVEATVFEIEENPFVGIVINVKTDDGIIFFEKEDMFKPFNEKELCMQ</sequence>